<dbReference type="GO" id="GO:0005667">
    <property type="term" value="C:transcription regulator complex"/>
    <property type="evidence" value="ECO:0007669"/>
    <property type="project" value="TreeGrafter"/>
</dbReference>
<proteinExistence type="predicted"/>
<keyword evidence="2" id="KW-0677">Repeat</keyword>
<feature type="binding site" evidence="7">
    <location>
        <position position="12"/>
    </location>
    <ligand>
        <name>Zn(2+)</name>
        <dbReference type="ChEBI" id="CHEBI:29105"/>
    </ligand>
</feature>
<accession>A0A6J1MCT4</accession>
<feature type="domain" description="C2H2-type" evidence="9">
    <location>
        <begin position="407"/>
        <end position="434"/>
    </location>
</feature>
<dbReference type="SMART" id="SM00355">
    <property type="entry name" value="ZnF_C2H2"/>
    <property type="match status" value="5"/>
</dbReference>
<evidence type="ECO:0000313" key="13">
    <source>
        <dbReference type="RefSeq" id="XP_023174780.1"/>
    </source>
</evidence>
<dbReference type="GO" id="GO:0031519">
    <property type="term" value="C:PcG protein complex"/>
    <property type="evidence" value="ECO:0007669"/>
    <property type="project" value="TreeGrafter"/>
</dbReference>
<dbReference type="PROSITE" id="PS00028">
    <property type="entry name" value="ZINC_FINGER_C2H2_1"/>
    <property type="match status" value="5"/>
</dbReference>
<keyword evidence="5" id="KW-0539">Nucleus</keyword>
<dbReference type="SUPFAM" id="SSF57716">
    <property type="entry name" value="Glucocorticoid receptor-like (DNA-binding domain)"/>
    <property type="match status" value="1"/>
</dbReference>
<dbReference type="AlphaFoldDB" id="A0A6J1MCT4"/>
<dbReference type="Pfam" id="PF00096">
    <property type="entry name" value="zf-C2H2"/>
    <property type="match status" value="1"/>
</dbReference>
<dbReference type="OrthoDB" id="6077919at2759"/>
<dbReference type="PROSITE" id="PS50157">
    <property type="entry name" value="ZINC_FINGER_C2H2_2"/>
    <property type="match status" value="5"/>
</dbReference>
<dbReference type="InterPro" id="IPR013087">
    <property type="entry name" value="Znf_C2H2_type"/>
</dbReference>
<dbReference type="SMART" id="SM00868">
    <property type="entry name" value="zf-AD"/>
    <property type="match status" value="1"/>
</dbReference>
<dbReference type="Pfam" id="PF07776">
    <property type="entry name" value="zf-AD"/>
    <property type="match status" value="1"/>
</dbReference>
<evidence type="ECO:0000259" key="10">
    <source>
        <dbReference type="PROSITE" id="PS51915"/>
    </source>
</evidence>
<evidence type="ECO:0000256" key="2">
    <source>
        <dbReference type="ARBA" id="ARBA00022737"/>
    </source>
</evidence>
<protein>
    <submittedName>
        <fullName evidence="12 13">Zinc finger protein 492</fullName>
    </submittedName>
</protein>
<feature type="binding site" evidence="7">
    <location>
        <position position="61"/>
    </location>
    <ligand>
        <name>Zn(2+)</name>
        <dbReference type="ChEBI" id="CHEBI:29105"/>
    </ligand>
</feature>
<dbReference type="OMA" id="SNYICDV"/>
<gene>
    <name evidence="12 13" type="primary">LOC111602079</name>
</gene>
<keyword evidence="11" id="KW-1185">Reference proteome</keyword>
<dbReference type="PANTHER" id="PTHR14003">
    <property type="entry name" value="TRANSCRIPTIONAL REPRESSOR PROTEIN YY"/>
    <property type="match status" value="1"/>
</dbReference>
<dbReference type="RefSeq" id="XP_023174779.1">
    <property type="nucleotide sequence ID" value="XM_023319011.1"/>
</dbReference>
<dbReference type="KEGG" id="dhe:111602079"/>
<dbReference type="InterPro" id="IPR012934">
    <property type="entry name" value="Znf_AD"/>
</dbReference>
<dbReference type="Gene3D" id="3.30.160.60">
    <property type="entry name" value="Classic Zinc Finger"/>
    <property type="match status" value="5"/>
</dbReference>
<evidence type="ECO:0000256" key="3">
    <source>
        <dbReference type="ARBA" id="ARBA00022771"/>
    </source>
</evidence>
<dbReference type="SUPFAM" id="SSF57667">
    <property type="entry name" value="beta-beta-alpha zinc fingers"/>
    <property type="match status" value="3"/>
</dbReference>
<feature type="domain" description="C2H2-type" evidence="9">
    <location>
        <begin position="295"/>
        <end position="322"/>
    </location>
</feature>
<dbReference type="RefSeq" id="XP_023174780.1">
    <property type="nucleotide sequence ID" value="XM_023319012.1"/>
</dbReference>
<evidence type="ECO:0000256" key="6">
    <source>
        <dbReference type="PROSITE-ProRule" id="PRU00042"/>
    </source>
</evidence>
<keyword evidence="4 7" id="KW-0862">Zinc</keyword>
<evidence type="ECO:0000259" key="9">
    <source>
        <dbReference type="PROSITE" id="PS50157"/>
    </source>
</evidence>
<dbReference type="Pfam" id="PF13912">
    <property type="entry name" value="zf-C2H2_6"/>
    <property type="match status" value="3"/>
</dbReference>
<feature type="domain" description="C2H2-type" evidence="9">
    <location>
        <begin position="379"/>
        <end position="406"/>
    </location>
</feature>
<organism evidence="11 12">
    <name type="scientific">Drosophila hydei</name>
    <name type="common">Fruit fly</name>
    <dbReference type="NCBI Taxonomy" id="7224"/>
    <lineage>
        <taxon>Eukaryota</taxon>
        <taxon>Metazoa</taxon>
        <taxon>Ecdysozoa</taxon>
        <taxon>Arthropoda</taxon>
        <taxon>Hexapoda</taxon>
        <taxon>Insecta</taxon>
        <taxon>Pterygota</taxon>
        <taxon>Neoptera</taxon>
        <taxon>Endopterygota</taxon>
        <taxon>Diptera</taxon>
        <taxon>Brachycera</taxon>
        <taxon>Muscomorpha</taxon>
        <taxon>Ephydroidea</taxon>
        <taxon>Drosophilidae</taxon>
        <taxon>Drosophila</taxon>
    </lineage>
</organism>
<dbReference type="GO" id="GO:0008270">
    <property type="term" value="F:zinc ion binding"/>
    <property type="evidence" value="ECO:0007669"/>
    <property type="project" value="UniProtKB-UniRule"/>
</dbReference>
<dbReference type="GO" id="GO:0000978">
    <property type="term" value="F:RNA polymerase II cis-regulatory region sequence-specific DNA binding"/>
    <property type="evidence" value="ECO:0007669"/>
    <property type="project" value="TreeGrafter"/>
</dbReference>
<evidence type="ECO:0000256" key="4">
    <source>
        <dbReference type="ARBA" id="ARBA00022833"/>
    </source>
</evidence>
<sequence length="463" mass="52626">MKTELNEKWIVCRVCLSNPNDGEDLLLDIFSQNASTRLDQMLHICAGIPVSIDDNFPDKMCSKCVRVLRIAYKFRLTCQRSHQHIADMLSTELDTSFGGGNEDEAEDEAIAHAWEEQTQIKIEGDVEETSGEFINYVVSGDDADEDGEGDVDAIVFDATNSVEEQSTVVYDDTTVVEVAEAEVETETEVENFADYEELEVLASESLPQSSSTEQNKIATQQIVWSEVPDDDMKHDILSSDDESYLPEVKAQPRLLNRVRQPRKVHLRSKTTSASLDGVHEEKKMGRKPRDKHSNYICDVCGNIYPSQARLTEHMKFHSGVKPHECEICGRGFVQNQQLVRHMNTHTGNRPYKCNFCPAAFADRSTKTKHHRIHTKERPYECDVCLKTFTYSDNLKFHKMIHTGEKPHVCDLCGKGFVKAYKMRLHRVTHEKRGPWKPVELDLEGQERIKDNVSELVIGILPPA</sequence>
<dbReference type="FunFam" id="3.30.160.60:FF:001668">
    <property type="entry name" value="transcriptional repressor CTCF"/>
    <property type="match status" value="1"/>
</dbReference>
<dbReference type="GO" id="GO:0000981">
    <property type="term" value="F:DNA-binding transcription factor activity, RNA polymerase II-specific"/>
    <property type="evidence" value="ECO:0007669"/>
    <property type="project" value="TreeGrafter"/>
</dbReference>
<keyword evidence="3 6" id="KW-0863">Zinc-finger</keyword>
<dbReference type="GO" id="GO:0000785">
    <property type="term" value="C:chromatin"/>
    <property type="evidence" value="ECO:0007669"/>
    <property type="project" value="TreeGrafter"/>
</dbReference>
<feature type="binding site" evidence="7">
    <location>
        <position position="64"/>
    </location>
    <ligand>
        <name>Zn(2+)</name>
        <dbReference type="ChEBI" id="CHEBI:29105"/>
    </ligand>
</feature>
<dbReference type="FunFam" id="3.40.1800.20:FF:000001">
    <property type="entry name" value="zinc finger protein 836"/>
    <property type="match status" value="1"/>
</dbReference>
<dbReference type="Proteomes" id="UP000504633">
    <property type="component" value="Unplaced"/>
</dbReference>
<evidence type="ECO:0000313" key="11">
    <source>
        <dbReference type="Proteomes" id="UP000504633"/>
    </source>
</evidence>
<feature type="region of interest" description="Disordered" evidence="8">
    <location>
        <begin position="262"/>
        <end position="289"/>
    </location>
</feature>
<dbReference type="FunFam" id="3.30.160.60:FF:002137">
    <property type="entry name" value="Specific RNA polymerase II transcription factor"/>
    <property type="match status" value="1"/>
</dbReference>
<keyword evidence="1 7" id="KW-0479">Metal-binding</keyword>
<dbReference type="FunFam" id="3.30.160.60:FF:002872">
    <property type="entry name" value="Trade embargo"/>
    <property type="match status" value="1"/>
</dbReference>
<evidence type="ECO:0000313" key="12">
    <source>
        <dbReference type="RefSeq" id="XP_023174779.1"/>
    </source>
</evidence>
<feature type="domain" description="C2H2-type" evidence="9">
    <location>
        <begin position="351"/>
        <end position="378"/>
    </location>
</feature>
<feature type="domain" description="C2H2-type" evidence="9">
    <location>
        <begin position="323"/>
        <end position="350"/>
    </location>
</feature>
<evidence type="ECO:0000256" key="1">
    <source>
        <dbReference type="ARBA" id="ARBA00022723"/>
    </source>
</evidence>
<dbReference type="Gene3D" id="3.40.1800.20">
    <property type="match status" value="1"/>
</dbReference>
<dbReference type="InterPro" id="IPR036236">
    <property type="entry name" value="Znf_C2H2_sf"/>
</dbReference>
<dbReference type="PROSITE" id="PS51915">
    <property type="entry name" value="ZAD"/>
    <property type="match status" value="1"/>
</dbReference>
<dbReference type="PANTHER" id="PTHR14003:SF23">
    <property type="entry name" value="ZINC FINGER PROTEIN 143"/>
    <property type="match status" value="1"/>
</dbReference>
<dbReference type="GeneID" id="111602079"/>
<evidence type="ECO:0000256" key="8">
    <source>
        <dbReference type="SAM" id="MobiDB-lite"/>
    </source>
</evidence>
<reference evidence="12 13" key="1">
    <citation type="submission" date="2025-04" db="UniProtKB">
        <authorList>
            <consortium name="RefSeq"/>
        </authorList>
    </citation>
    <scope>IDENTIFICATION</scope>
    <source>
        <strain evidence="12 13">15085-1641.00</strain>
        <tissue evidence="12 13">Whole body</tissue>
    </source>
</reference>
<dbReference type="FunFam" id="3.30.160.60:FF:002537">
    <property type="entry name" value="Trade embargo"/>
    <property type="match status" value="1"/>
</dbReference>
<feature type="binding site" evidence="7">
    <location>
        <position position="15"/>
    </location>
    <ligand>
        <name>Zn(2+)</name>
        <dbReference type="ChEBI" id="CHEBI:29105"/>
    </ligand>
</feature>
<name>A0A6J1MCT4_DROHY</name>
<evidence type="ECO:0000256" key="7">
    <source>
        <dbReference type="PROSITE-ProRule" id="PRU01263"/>
    </source>
</evidence>
<evidence type="ECO:0000256" key="5">
    <source>
        <dbReference type="ARBA" id="ARBA00023242"/>
    </source>
</evidence>
<feature type="domain" description="ZAD" evidence="10">
    <location>
        <begin position="10"/>
        <end position="88"/>
    </location>
</feature>